<reference evidence="2 4" key="2">
    <citation type="journal article" date="2013" name="Nature">
        <title>Insights into bilaterian evolution from three spiralian genomes.</title>
        <authorList>
            <person name="Simakov O."/>
            <person name="Marletaz F."/>
            <person name="Cho S.J."/>
            <person name="Edsinger-Gonzales E."/>
            <person name="Havlak P."/>
            <person name="Hellsten U."/>
            <person name="Kuo D.H."/>
            <person name="Larsson T."/>
            <person name="Lv J."/>
            <person name="Arendt D."/>
            <person name="Savage R."/>
            <person name="Osoegawa K."/>
            <person name="de Jong P."/>
            <person name="Grimwood J."/>
            <person name="Chapman J.A."/>
            <person name="Shapiro H."/>
            <person name="Aerts A."/>
            <person name="Otillar R.P."/>
            <person name="Terry A.Y."/>
            <person name="Boore J.L."/>
            <person name="Grigoriev I.V."/>
            <person name="Lindberg D.R."/>
            <person name="Seaver E.C."/>
            <person name="Weisblat D.A."/>
            <person name="Putnam N.H."/>
            <person name="Rokhsar D.S."/>
        </authorList>
    </citation>
    <scope>NUCLEOTIDE SEQUENCE</scope>
</reference>
<dbReference type="FunFam" id="1.10.510.10:FF:000689">
    <property type="entry name" value="Tyrosine kinase"/>
    <property type="match status" value="1"/>
</dbReference>
<dbReference type="PANTHER" id="PTHR24416:SF611">
    <property type="entry name" value="TYROSINE-PROTEIN KINASE TRANSMEMBRANE RECEPTOR ROR"/>
    <property type="match status" value="1"/>
</dbReference>
<dbReference type="InParanoid" id="T1G5R8"/>
<dbReference type="OMA" id="NFANEGM"/>
<keyword evidence="4" id="KW-1185">Reference proteome</keyword>
<dbReference type="PRINTS" id="PR00109">
    <property type="entry name" value="TYRKINASE"/>
</dbReference>
<dbReference type="CTD" id="20216415"/>
<dbReference type="PANTHER" id="PTHR24416">
    <property type="entry name" value="TYROSINE-PROTEIN KINASE RECEPTOR"/>
    <property type="match status" value="1"/>
</dbReference>
<dbReference type="PROSITE" id="PS50011">
    <property type="entry name" value="PROTEIN_KINASE_DOM"/>
    <property type="match status" value="1"/>
</dbReference>
<dbReference type="GO" id="GO:0004713">
    <property type="term" value="F:protein tyrosine kinase activity"/>
    <property type="evidence" value="ECO:0007669"/>
    <property type="project" value="InterPro"/>
</dbReference>
<dbReference type="eggNOG" id="KOG0196">
    <property type="taxonomic scope" value="Eukaryota"/>
</dbReference>
<evidence type="ECO:0000313" key="2">
    <source>
        <dbReference type="EMBL" id="ESN97935.1"/>
    </source>
</evidence>
<dbReference type="OrthoDB" id="5984265at2759"/>
<sequence length="174" mass="20338">RKFFSIRHLVDMMLQICRGMKYLESMSIVHRDLAARNMLLFSKGMVKIGNFGQSRIVGGKRSCHSSRPILVKWHPPEVFDGLRFSAKSDVWTFGVVLWEVLSYGSEPYQDMNNKEYMKSVRQGGRLPKPEVCPASVQRVMERCWMLEPENRPSFADLLELLKLSYWKIIEENYT</sequence>
<dbReference type="HOGENOM" id="CLU_000288_7_40_1"/>
<dbReference type="SUPFAM" id="SSF56112">
    <property type="entry name" value="Protein kinase-like (PK-like)"/>
    <property type="match status" value="1"/>
</dbReference>
<dbReference type="Proteomes" id="UP000015101">
    <property type="component" value="Unassembled WGS sequence"/>
</dbReference>
<dbReference type="GO" id="GO:0005524">
    <property type="term" value="F:ATP binding"/>
    <property type="evidence" value="ECO:0007669"/>
    <property type="project" value="InterPro"/>
</dbReference>
<protein>
    <recommendedName>
        <fullName evidence="1">Protein kinase domain-containing protein</fullName>
    </recommendedName>
</protein>
<dbReference type="InterPro" id="IPR050122">
    <property type="entry name" value="RTK"/>
</dbReference>
<dbReference type="InterPro" id="IPR008266">
    <property type="entry name" value="Tyr_kinase_AS"/>
</dbReference>
<evidence type="ECO:0000313" key="4">
    <source>
        <dbReference type="Proteomes" id="UP000015101"/>
    </source>
</evidence>
<reference evidence="3" key="3">
    <citation type="submission" date="2015-06" db="UniProtKB">
        <authorList>
            <consortium name="EnsemblMetazoa"/>
        </authorList>
    </citation>
    <scope>IDENTIFICATION</scope>
</reference>
<dbReference type="InterPro" id="IPR001245">
    <property type="entry name" value="Ser-Thr/Tyr_kinase_cat_dom"/>
</dbReference>
<dbReference type="Gene3D" id="1.10.510.10">
    <property type="entry name" value="Transferase(Phosphotransferase) domain 1"/>
    <property type="match status" value="1"/>
</dbReference>
<accession>T1G5R8</accession>
<evidence type="ECO:0000259" key="1">
    <source>
        <dbReference type="PROSITE" id="PS50011"/>
    </source>
</evidence>
<dbReference type="GeneID" id="20216415"/>
<dbReference type="InterPro" id="IPR000719">
    <property type="entry name" value="Prot_kinase_dom"/>
</dbReference>
<dbReference type="InterPro" id="IPR011009">
    <property type="entry name" value="Kinase-like_dom_sf"/>
</dbReference>
<organism evidence="3 4">
    <name type="scientific">Helobdella robusta</name>
    <name type="common">Californian leech</name>
    <dbReference type="NCBI Taxonomy" id="6412"/>
    <lineage>
        <taxon>Eukaryota</taxon>
        <taxon>Metazoa</taxon>
        <taxon>Spiralia</taxon>
        <taxon>Lophotrochozoa</taxon>
        <taxon>Annelida</taxon>
        <taxon>Clitellata</taxon>
        <taxon>Hirudinea</taxon>
        <taxon>Rhynchobdellida</taxon>
        <taxon>Glossiphoniidae</taxon>
        <taxon>Helobdella</taxon>
    </lineage>
</organism>
<dbReference type="EnsemblMetazoa" id="HelroT85041">
    <property type="protein sequence ID" value="HelroP85041"/>
    <property type="gene ID" value="HelroG85041"/>
</dbReference>
<evidence type="ECO:0000313" key="3">
    <source>
        <dbReference type="EnsemblMetazoa" id="HelroP85041"/>
    </source>
</evidence>
<dbReference type="KEGG" id="hro:HELRODRAFT_85041"/>
<dbReference type="InterPro" id="IPR020635">
    <property type="entry name" value="Tyr_kinase_cat_dom"/>
</dbReference>
<reference evidence="4" key="1">
    <citation type="submission" date="2012-12" db="EMBL/GenBank/DDBJ databases">
        <authorList>
            <person name="Hellsten U."/>
            <person name="Grimwood J."/>
            <person name="Chapman J.A."/>
            <person name="Shapiro H."/>
            <person name="Aerts A."/>
            <person name="Otillar R.P."/>
            <person name="Terry A.Y."/>
            <person name="Boore J.L."/>
            <person name="Simakov O."/>
            <person name="Marletaz F."/>
            <person name="Cho S.-J."/>
            <person name="Edsinger-Gonzales E."/>
            <person name="Havlak P."/>
            <person name="Kuo D.-H."/>
            <person name="Larsson T."/>
            <person name="Lv J."/>
            <person name="Arendt D."/>
            <person name="Savage R."/>
            <person name="Osoegawa K."/>
            <person name="de Jong P."/>
            <person name="Lindberg D.R."/>
            <person name="Seaver E.C."/>
            <person name="Weisblat D.A."/>
            <person name="Putnam N.H."/>
            <person name="Grigoriev I.V."/>
            <person name="Rokhsar D.S."/>
        </authorList>
    </citation>
    <scope>NUCLEOTIDE SEQUENCE</scope>
</reference>
<dbReference type="AlphaFoldDB" id="T1G5R8"/>
<dbReference type="EMBL" id="AMQM01006106">
    <property type="status" value="NOT_ANNOTATED_CDS"/>
    <property type="molecule type" value="Genomic_DNA"/>
</dbReference>
<dbReference type="SMART" id="SM00219">
    <property type="entry name" value="TyrKc"/>
    <property type="match status" value="1"/>
</dbReference>
<feature type="domain" description="Protein kinase" evidence="1">
    <location>
        <begin position="1"/>
        <end position="166"/>
    </location>
</feature>
<dbReference type="EMBL" id="KB097269">
    <property type="protein sequence ID" value="ESN97935.1"/>
    <property type="molecule type" value="Genomic_DNA"/>
</dbReference>
<proteinExistence type="predicted"/>
<dbReference type="STRING" id="6412.T1G5R8"/>
<dbReference type="RefSeq" id="XP_009023894.1">
    <property type="nucleotide sequence ID" value="XM_009025646.1"/>
</dbReference>
<gene>
    <name evidence="3" type="primary">20216415</name>
    <name evidence="2" type="ORF">HELRODRAFT_85041</name>
</gene>
<dbReference type="Pfam" id="PF07714">
    <property type="entry name" value="PK_Tyr_Ser-Thr"/>
    <property type="match status" value="1"/>
</dbReference>
<name>T1G5R8_HELRO</name>
<dbReference type="PROSITE" id="PS00109">
    <property type="entry name" value="PROTEIN_KINASE_TYR"/>
    <property type="match status" value="1"/>
</dbReference>